<name>A0A2P6V234_9CHLO</name>
<reference evidence="2 3" key="1">
    <citation type="journal article" date="2018" name="Plant J.">
        <title>Genome sequences of Chlorella sorokiniana UTEX 1602 and Micractinium conductrix SAG 241.80: implications to maltose excretion by a green alga.</title>
        <authorList>
            <person name="Arriola M.B."/>
            <person name="Velmurugan N."/>
            <person name="Zhang Y."/>
            <person name="Plunkett M.H."/>
            <person name="Hondzo H."/>
            <person name="Barney B.M."/>
        </authorList>
    </citation>
    <scope>NUCLEOTIDE SEQUENCE [LARGE SCALE GENOMIC DNA]</scope>
    <source>
        <strain evidence="2 3">SAG 241.80</strain>
    </source>
</reference>
<dbReference type="AlphaFoldDB" id="A0A2P6V234"/>
<accession>A0A2P6V234</accession>
<evidence type="ECO:0000313" key="3">
    <source>
        <dbReference type="Proteomes" id="UP000239649"/>
    </source>
</evidence>
<protein>
    <submittedName>
        <fullName evidence="2">Uncharacterized protein</fullName>
    </submittedName>
</protein>
<evidence type="ECO:0000313" key="2">
    <source>
        <dbReference type="EMBL" id="PSC68156.1"/>
    </source>
</evidence>
<feature type="compositionally biased region" description="Acidic residues" evidence="1">
    <location>
        <begin position="1"/>
        <end position="20"/>
    </location>
</feature>
<comment type="caution">
    <text evidence="2">The sequence shown here is derived from an EMBL/GenBank/DDBJ whole genome shotgun (WGS) entry which is preliminary data.</text>
</comment>
<sequence length="61" mass="6216">MPDGAEDGVDVEPPMPDDPEVPMVPLAADQLVDAAAPAADQLAFTGACRRTGRRAAGLPTT</sequence>
<proteinExistence type="predicted"/>
<dbReference type="EMBL" id="LHPF02000041">
    <property type="protein sequence ID" value="PSC68156.1"/>
    <property type="molecule type" value="Genomic_DNA"/>
</dbReference>
<evidence type="ECO:0000256" key="1">
    <source>
        <dbReference type="SAM" id="MobiDB-lite"/>
    </source>
</evidence>
<feature type="region of interest" description="Disordered" evidence="1">
    <location>
        <begin position="1"/>
        <end position="23"/>
    </location>
</feature>
<dbReference type="Proteomes" id="UP000239649">
    <property type="component" value="Unassembled WGS sequence"/>
</dbReference>
<gene>
    <name evidence="2" type="ORF">C2E20_8241</name>
</gene>
<keyword evidence="3" id="KW-1185">Reference proteome</keyword>
<organism evidence="2 3">
    <name type="scientific">Micractinium conductrix</name>
    <dbReference type="NCBI Taxonomy" id="554055"/>
    <lineage>
        <taxon>Eukaryota</taxon>
        <taxon>Viridiplantae</taxon>
        <taxon>Chlorophyta</taxon>
        <taxon>core chlorophytes</taxon>
        <taxon>Trebouxiophyceae</taxon>
        <taxon>Chlorellales</taxon>
        <taxon>Chlorellaceae</taxon>
        <taxon>Chlorella clade</taxon>
        <taxon>Micractinium</taxon>
    </lineage>
</organism>